<feature type="modified residue" description="Phosphoserine" evidence="9">
    <location>
        <position position="101"/>
    </location>
</feature>
<dbReference type="NCBIfam" id="NF008139">
    <property type="entry name" value="PRK10887.1"/>
    <property type="match status" value="1"/>
</dbReference>
<dbReference type="InterPro" id="IPR005846">
    <property type="entry name" value="A-D-PHexomutase_a/b/a-III"/>
</dbReference>
<sequence>MGKYFGTDGVRGVANKELTPELAFKVGRFGGYVLTKNTDSQPKVLIGRDTRISGHMLEGALVAGLLSIGAEVMRMGVISTPGVAYLTKALGADAGVMISASHNPVEDNGIKFFGPDGFKLTDEQENEIEALMDREEDDLPRPIGGEVGQVNDYFEGGQKYLQHLKQTVDFDFDELHVALDCAHGATSSLAPHLFADLEAEITTIGSSPDGLNINDGVGSTHPEALREVVIEKGADVGLAFDGDGDRLIAIDEKGNIIDGDKIMYICGKYYKETGRLKQDTVVSTIMSNIGFYKAIEQQGMSSVKTAVGDRYVMEEMRKSGYNLGGEQSGHIIFLDYTTTGDGMLSALQLVNVMKDTGKPLSELAAEMEKFPQVLKNIKVVDKHQIHTNKIIQEEINKVEETLGDDGRVLVRPSGTEPLVRVMVEAPTKEDCEKYVEQVAKVVQQQLGMTEV</sequence>
<dbReference type="PROSITE" id="PS00710">
    <property type="entry name" value="PGM_PMM"/>
    <property type="match status" value="1"/>
</dbReference>
<dbReference type="OrthoDB" id="9806956at2"/>
<comment type="cofactor">
    <cofactor evidence="9">
        <name>Mg(2+)</name>
        <dbReference type="ChEBI" id="CHEBI:18420"/>
    </cofactor>
    <text evidence="9">Binds 1 Mg(2+) ion per subunit.</text>
</comment>
<protein>
    <recommendedName>
        <fullName evidence="8 9">Phosphoglucosamine mutase</fullName>
        <ecNumber evidence="7 9">5.4.2.10</ecNumber>
    </recommendedName>
</protein>
<keyword evidence="17" id="KW-1185">Reference proteome</keyword>
<evidence type="ECO:0000256" key="4">
    <source>
        <dbReference type="ARBA" id="ARBA00022842"/>
    </source>
</evidence>
<dbReference type="Pfam" id="PF02879">
    <property type="entry name" value="PGM_PMM_II"/>
    <property type="match status" value="1"/>
</dbReference>
<evidence type="ECO:0000256" key="8">
    <source>
        <dbReference type="ARBA" id="ARBA00068193"/>
    </source>
</evidence>
<evidence type="ECO:0000259" key="14">
    <source>
        <dbReference type="Pfam" id="PF02879"/>
    </source>
</evidence>
<feature type="domain" description="Alpha-D-phosphohexomutase alpha/beta/alpha" evidence="14">
    <location>
        <begin position="159"/>
        <end position="254"/>
    </location>
</feature>
<evidence type="ECO:0000256" key="10">
    <source>
        <dbReference type="RuleBase" id="RU004326"/>
    </source>
</evidence>
<dbReference type="SUPFAM" id="SSF53738">
    <property type="entry name" value="Phosphoglucomutase, first 3 domains"/>
    <property type="match status" value="3"/>
</dbReference>
<dbReference type="PANTHER" id="PTHR42946">
    <property type="entry name" value="PHOSPHOHEXOSE MUTASE"/>
    <property type="match status" value="1"/>
</dbReference>
<dbReference type="GO" id="GO:0009252">
    <property type="term" value="P:peptidoglycan biosynthetic process"/>
    <property type="evidence" value="ECO:0007669"/>
    <property type="project" value="TreeGrafter"/>
</dbReference>
<dbReference type="Gene3D" id="3.30.310.50">
    <property type="entry name" value="Alpha-D-phosphohexomutase, C-terminal domain"/>
    <property type="match status" value="1"/>
</dbReference>
<dbReference type="GO" id="GO:0006048">
    <property type="term" value="P:UDP-N-acetylglucosamine biosynthetic process"/>
    <property type="evidence" value="ECO:0007669"/>
    <property type="project" value="TreeGrafter"/>
</dbReference>
<dbReference type="FunFam" id="3.40.120.10:FF:000001">
    <property type="entry name" value="Phosphoglucosamine mutase"/>
    <property type="match status" value="1"/>
</dbReference>
<dbReference type="GO" id="GO:0008966">
    <property type="term" value="F:phosphoglucosamine mutase activity"/>
    <property type="evidence" value="ECO:0007669"/>
    <property type="project" value="UniProtKB-UniRule"/>
</dbReference>
<feature type="binding site" description="via phosphate group" evidence="9">
    <location>
        <position position="101"/>
    </location>
    <ligand>
        <name>Mg(2+)</name>
        <dbReference type="ChEBI" id="CHEBI:18420"/>
    </ligand>
</feature>
<dbReference type="NCBIfam" id="TIGR01455">
    <property type="entry name" value="glmM"/>
    <property type="match status" value="1"/>
</dbReference>
<dbReference type="SUPFAM" id="SSF55957">
    <property type="entry name" value="Phosphoglucomutase, C-terminal domain"/>
    <property type="match status" value="1"/>
</dbReference>
<dbReference type="InterPro" id="IPR005844">
    <property type="entry name" value="A-D-PHexomutase_a/b/a-I"/>
</dbReference>
<dbReference type="InterPro" id="IPR006352">
    <property type="entry name" value="GlmM_bact"/>
</dbReference>
<feature type="domain" description="Alpha-D-phosphohexomutase C-terminal" evidence="12">
    <location>
        <begin position="374"/>
        <end position="440"/>
    </location>
</feature>
<comment type="PTM">
    <text evidence="9">Activated by phosphorylation.</text>
</comment>
<evidence type="ECO:0000259" key="15">
    <source>
        <dbReference type="Pfam" id="PF02880"/>
    </source>
</evidence>
<dbReference type="Proteomes" id="UP000480185">
    <property type="component" value="Unassembled WGS sequence"/>
</dbReference>
<dbReference type="InterPro" id="IPR016066">
    <property type="entry name" value="A-D-PHexomutase_CS"/>
</dbReference>
<dbReference type="EC" id="5.4.2.10" evidence="7 9"/>
<evidence type="ECO:0000256" key="3">
    <source>
        <dbReference type="ARBA" id="ARBA00022723"/>
    </source>
</evidence>
<dbReference type="Pfam" id="PF00408">
    <property type="entry name" value="PGM_PMM_IV"/>
    <property type="match status" value="1"/>
</dbReference>
<comment type="similarity">
    <text evidence="1 9 10">Belongs to the phosphohexose mutase family.</text>
</comment>
<keyword evidence="4 9" id="KW-0460">Magnesium</keyword>
<comment type="caution">
    <text evidence="16">The sequence shown here is derived from an EMBL/GenBank/DDBJ whole genome shotgun (WGS) entry which is preliminary data.</text>
</comment>
<dbReference type="RefSeq" id="WP_153730227.1">
    <property type="nucleotide sequence ID" value="NZ_WJNH01000020.1"/>
</dbReference>
<dbReference type="GO" id="GO:0005975">
    <property type="term" value="P:carbohydrate metabolic process"/>
    <property type="evidence" value="ECO:0007669"/>
    <property type="project" value="InterPro"/>
</dbReference>
<dbReference type="InterPro" id="IPR050060">
    <property type="entry name" value="Phosphoglucosamine_mutase"/>
</dbReference>
<dbReference type="AlphaFoldDB" id="A0A6G1XBI9"/>
<dbReference type="EMBL" id="WJNH01000020">
    <property type="protein sequence ID" value="MRG88354.1"/>
    <property type="molecule type" value="Genomic_DNA"/>
</dbReference>
<dbReference type="InterPro" id="IPR016055">
    <property type="entry name" value="A-D-PHexomutase_a/b/a-I/II/III"/>
</dbReference>
<dbReference type="PANTHER" id="PTHR42946:SF1">
    <property type="entry name" value="PHOSPHOGLUCOMUTASE (ALPHA-D-GLUCOSE-1,6-BISPHOSPHATE-DEPENDENT)"/>
    <property type="match status" value="1"/>
</dbReference>
<accession>A0A6G1XBI9</accession>
<feature type="domain" description="Alpha-D-phosphohexomutase alpha/beta/alpha" evidence="13">
    <location>
        <begin position="3"/>
        <end position="136"/>
    </location>
</feature>
<evidence type="ECO:0000256" key="5">
    <source>
        <dbReference type="ARBA" id="ARBA00023235"/>
    </source>
</evidence>
<dbReference type="FunFam" id="3.40.120.10:FF:000002">
    <property type="entry name" value="Phosphoglucosamine mutase"/>
    <property type="match status" value="1"/>
</dbReference>
<feature type="domain" description="Alpha-D-phosphohexomutase alpha/beta/alpha" evidence="15">
    <location>
        <begin position="258"/>
        <end position="370"/>
    </location>
</feature>
<dbReference type="CDD" id="cd05802">
    <property type="entry name" value="GlmM"/>
    <property type="match status" value="1"/>
</dbReference>
<evidence type="ECO:0000256" key="11">
    <source>
        <dbReference type="RuleBase" id="RU004327"/>
    </source>
</evidence>
<name>A0A6G1XBI9_9BACI</name>
<keyword evidence="5 9" id="KW-0413">Isomerase</keyword>
<dbReference type="HAMAP" id="MF_01554_B">
    <property type="entry name" value="GlmM_B"/>
    <property type="match status" value="1"/>
</dbReference>
<gene>
    <name evidence="9" type="primary">glmM</name>
    <name evidence="16" type="ORF">GH754_19035</name>
</gene>
<evidence type="ECO:0000256" key="7">
    <source>
        <dbReference type="ARBA" id="ARBA00066330"/>
    </source>
</evidence>
<comment type="catalytic activity">
    <reaction evidence="6 9 11">
        <text>alpha-D-glucosamine 1-phosphate = D-glucosamine 6-phosphate</text>
        <dbReference type="Rhea" id="RHEA:23424"/>
        <dbReference type="ChEBI" id="CHEBI:58516"/>
        <dbReference type="ChEBI" id="CHEBI:58725"/>
        <dbReference type="EC" id="5.4.2.10"/>
    </reaction>
</comment>
<reference evidence="16 17" key="1">
    <citation type="submission" date="2019-11" db="EMBL/GenBank/DDBJ databases">
        <authorList>
            <person name="Li J."/>
        </authorList>
    </citation>
    <scope>NUCLEOTIDE SEQUENCE [LARGE SCALE GENOMIC DNA]</scope>
    <source>
        <strain evidence="16 17">J4</strain>
    </source>
</reference>
<evidence type="ECO:0000259" key="12">
    <source>
        <dbReference type="Pfam" id="PF00408"/>
    </source>
</evidence>
<dbReference type="InterPro" id="IPR036900">
    <property type="entry name" value="A-D-PHexomutase_C_sf"/>
</dbReference>
<dbReference type="GO" id="GO:0004615">
    <property type="term" value="F:phosphomannomutase activity"/>
    <property type="evidence" value="ECO:0007669"/>
    <property type="project" value="TreeGrafter"/>
</dbReference>
<dbReference type="InterPro" id="IPR005845">
    <property type="entry name" value="A-D-PHexomutase_a/b/a-II"/>
</dbReference>
<comment type="function">
    <text evidence="9 11">Catalyzes the conversion of glucosamine-6-phosphate to glucosamine-1-phosphate.</text>
</comment>
<dbReference type="FunFam" id="3.30.310.50:FF:000001">
    <property type="entry name" value="Phosphoglucosamine mutase"/>
    <property type="match status" value="1"/>
</dbReference>
<feature type="binding site" evidence="9">
    <location>
        <position position="245"/>
    </location>
    <ligand>
        <name>Mg(2+)</name>
        <dbReference type="ChEBI" id="CHEBI:18420"/>
    </ligand>
</feature>
<evidence type="ECO:0000313" key="16">
    <source>
        <dbReference type="EMBL" id="MRG88354.1"/>
    </source>
</evidence>
<keyword evidence="2 9" id="KW-0597">Phosphoprotein</keyword>
<evidence type="ECO:0000256" key="9">
    <source>
        <dbReference type="HAMAP-Rule" id="MF_01554"/>
    </source>
</evidence>
<feature type="binding site" evidence="9">
    <location>
        <position position="241"/>
    </location>
    <ligand>
        <name>Mg(2+)</name>
        <dbReference type="ChEBI" id="CHEBI:18420"/>
    </ligand>
</feature>
<dbReference type="InterPro" id="IPR005843">
    <property type="entry name" value="A-D-PHexomutase_C"/>
</dbReference>
<keyword evidence="3 9" id="KW-0479">Metal-binding</keyword>
<organism evidence="16 17">
    <name type="scientific">Salinibacillus xinjiangensis</name>
    <dbReference type="NCBI Taxonomy" id="1229268"/>
    <lineage>
        <taxon>Bacteria</taxon>
        <taxon>Bacillati</taxon>
        <taxon>Bacillota</taxon>
        <taxon>Bacilli</taxon>
        <taxon>Bacillales</taxon>
        <taxon>Bacillaceae</taxon>
        <taxon>Salinibacillus</taxon>
    </lineage>
</organism>
<evidence type="ECO:0000313" key="17">
    <source>
        <dbReference type="Proteomes" id="UP000480185"/>
    </source>
</evidence>
<feature type="binding site" evidence="9">
    <location>
        <position position="243"/>
    </location>
    <ligand>
        <name>Mg(2+)</name>
        <dbReference type="ChEBI" id="CHEBI:18420"/>
    </ligand>
</feature>
<evidence type="ECO:0000256" key="1">
    <source>
        <dbReference type="ARBA" id="ARBA00010231"/>
    </source>
</evidence>
<dbReference type="Pfam" id="PF02880">
    <property type="entry name" value="PGM_PMM_III"/>
    <property type="match status" value="1"/>
</dbReference>
<evidence type="ECO:0000259" key="13">
    <source>
        <dbReference type="Pfam" id="PF02878"/>
    </source>
</evidence>
<dbReference type="InterPro" id="IPR005841">
    <property type="entry name" value="Alpha-D-phosphohexomutase_SF"/>
</dbReference>
<evidence type="ECO:0000256" key="6">
    <source>
        <dbReference type="ARBA" id="ARBA00050364"/>
    </source>
</evidence>
<evidence type="ECO:0000256" key="2">
    <source>
        <dbReference type="ARBA" id="ARBA00022553"/>
    </source>
</evidence>
<dbReference type="PRINTS" id="PR00509">
    <property type="entry name" value="PGMPMM"/>
</dbReference>
<dbReference type="Gene3D" id="3.40.120.10">
    <property type="entry name" value="Alpha-D-Glucose-1,6-Bisphosphate, subunit A, domain 3"/>
    <property type="match status" value="3"/>
</dbReference>
<dbReference type="GO" id="GO:0005829">
    <property type="term" value="C:cytosol"/>
    <property type="evidence" value="ECO:0007669"/>
    <property type="project" value="TreeGrafter"/>
</dbReference>
<proteinExistence type="inferred from homology"/>
<dbReference type="GO" id="GO:0000287">
    <property type="term" value="F:magnesium ion binding"/>
    <property type="evidence" value="ECO:0007669"/>
    <property type="project" value="UniProtKB-UniRule"/>
</dbReference>
<feature type="active site" description="Phosphoserine intermediate" evidence="9">
    <location>
        <position position="101"/>
    </location>
</feature>
<dbReference type="Pfam" id="PF02878">
    <property type="entry name" value="PGM_PMM_I"/>
    <property type="match status" value="1"/>
</dbReference>